<evidence type="ECO:0000256" key="2">
    <source>
        <dbReference type="SAM" id="Phobius"/>
    </source>
</evidence>
<gene>
    <name evidence="3" type="ORF">Godav_010810</name>
</gene>
<dbReference type="Proteomes" id="UP000593561">
    <property type="component" value="Unassembled WGS sequence"/>
</dbReference>
<protein>
    <submittedName>
        <fullName evidence="3">Uncharacterized protein</fullName>
    </submittedName>
</protein>
<feature type="compositionally biased region" description="Acidic residues" evidence="1">
    <location>
        <begin position="57"/>
        <end position="71"/>
    </location>
</feature>
<dbReference type="EMBL" id="JABFAC010000004">
    <property type="protein sequence ID" value="MBA0609882.1"/>
    <property type="molecule type" value="Genomic_DNA"/>
</dbReference>
<name>A0A7J8R958_GOSDV</name>
<evidence type="ECO:0000256" key="1">
    <source>
        <dbReference type="SAM" id="MobiDB-lite"/>
    </source>
</evidence>
<evidence type="ECO:0000313" key="3">
    <source>
        <dbReference type="EMBL" id="MBA0609882.1"/>
    </source>
</evidence>
<feature type="non-terminal residue" evidence="3">
    <location>
        <position position="1"/>
    </location>
</feature>
<keyword evidence="2" id="KW-1133">Transmembrane helix</keyword>
<feature type="transmembrane region" description="Helical" evidence="2">
    <location>
        <begin position="21"/>
        <end position="42"/>
    </location>
</feature>
<keyword evidence="2" id="KW-0472">Membrane</keyword>
<sequence>TEAVASLEASEFSCELSNGPFTFYLVLSSCFPSCSSFVVSAFSQQLMPVKSHGGFEANDDDDHGDEGEDFGDEKRKVYTGPNPLHNR</sequence>
<keyword evidence="2" id="KW-0812">Transmembrane</keyword>
<evidence type="ECO:0000313" key="4">
    <source>
        <dbReference type="Proteomes" id="UP000593561"/>
    </source>
</evidence>
<comment type="caution">
    <text evidence="3">The sequence shown here is derived from an EMBL/GenBank/DDBJ whole genome shotgun (WGS) entry which is preliminary data.</text>
</comment>
<accession>A0A7J8R958</accession>
<reference evidence="3 4" key="1">
    <citation type="journal article" date="2019" name="Genome Biol. Evol.">
        <title>Insights into the evolution of the New World diploid cottons (Gossypium, subgenus Houzingenia) based on genome sequencing.</title>
        <authorList>
            <person name="Grover C.E."/>
            <person name="Arick M.A. 2nd"/>
            <person name="Thrash A."/>
            <person name="Conover J.L."/>
            <person name="Sanders W.S."/>
            <person name="Peterson D.G."/>
            <person name="Frelichowski J.E."/>
            <person name="Scheffler J.A."/>
            <person name="Scheffler B.E."/>
            <person name="Wendel J.F."/>
        </authorList>
    </citation>
    <scope>NUCLEOTIDE SEQUENCE [LARGE SCALE GENOMIC DNA]</scope>
    <source>
        <strain evidence="3">27</strain>
        <tissue evidence="3">Leaf</tissue>
    </source>
</reference>
<feature type="region of interest" description="Disordered" evidence="1">
    <location>
        <begin position="51"/>
        <end position="87"/>
    </location>
</feature>
<organism evidence="3 4">
    <name type="scientific">Gossypium davidsonii</name>
    <name type="common">Davidson's cotton</name>
    <name type="synonym">Gossypium klotzschianum subsp. davidsonii</name>
    <dbReference type="NCBI Taxonomy" id="34287"/>
    <lineage>
        <taxon>Eukaryota</taxon>
        <taxon>Viridiplantae</taxon>
        <taxon>Streptophyta</taxon>
        <taxon>Embryophyta</taxon>
        <taxon>Tracheophyta</taxon>
        <taxon>Spermatophyta</taxon>
        <taxon>Magnoliopsida</taxon>
        <taxon>eudicotyledons</taxon>
        <taxon>Gunneridae</taxon>
        <taxon>Pentapetalae</taxon>
        <taxon>rosids</taxon>
        <taxon>malvids</taxon>
        <taxon>Malvales</taxon>
        <taxon>Malvaceae</taxon>
        <taxon>Malvoideae</taxon>
        <taxon>Gossypium</taxon>
    </lineage>
</organism>
<dbReference type="AlphaFoldDB" id="A0A7J8R958"/>
<proteinExistence type="predicted"/>
<keyword evidence="4" id="KW-1185">Reference proteome</keyword>